<comment type="caution">
    <text evidence="1">The sequence shown here is derived from an EMBL/GenBank/DDBJ whole genome shotgun (WGS) entry which is preliminary data.</text>
</comment>
<sequence>MGVIVCWAGSEGVGVWGINGGAGGLVVGDDGVGSDVSIGVEPNGNIERMGLLGSLLSLEGTKPSVGSTIFVLCRAPIGSDRLEWGAHDLCQAWASRGSLARAISPLAGRVFLARTFQLLASLESTWVF</sequence>
<evidence type="ECO:0000313" key="2">
    <source>
        <dbReference type="Proteomes" id="UP001055811"/>
    </source>
</evidence>
<gene>
    <name evidence="1" type="ORF">L2E82_26100</name>
</gene>
<name>A0ACB9E6E4_CICIN</name>
<evidence type="ECO:0000313" key="1">
    <source>
        <dbReference type="EMBL" id="KAI3754016.1"/>
    </source>
</evidence>
<accession>A0ACB9E6E4</accession>
<proteinExistence type="predicted"/>
<reference evidence="2" key="1">
    <citation type="journal article" date="2022" name="Mol. Ecol. Resour.">
        <title>The genomes of chicory, endive, great burdock and yacon provide insights into Asteraceae palaeo-polyploidization history and plant inulin production.</title>
        <authorList>
            <person name="Fan W."/>
            <person name="Wang S."/>
            <person name="Wang H."/>
            <person name="Wang A."/>
            <person name="Jiang F."/>
            <person name="Liu H."/>
            <person name="Zhao H."/>
            <person name="Xu D."/>
            <person name="Zhang Y."/>
        </authorList>
    </citation>
    <scope>NUCLEOTIDE SEQUENCE [LARGE SCALE GENOMIC DNA]</scope>
    <source>
        <strain evidence="2">cv. Punajuju</strain>
    </source>
</reference>
<protein>
    <submittedName>
        <fullName evidence="1">Uncharacterized protein</fullName>
    </submittedName>
</protein>
<dbReference type="Proteomes" id="UP001055811">
    <property type="component" value="Linkage Group LG04"/>
</dbReference>
<reference evidence="1 2" key="2">
    <citation type="journal article" date="2022" name="Mol. Ecol. Resour.">
        <title>The genomes of chicory, endive, great burdock and yacon provide insights into Asteraceae paleo-polyploidization history and plant inulin production.</title>
        <authorList>
            <person name="Fan W."/>
            <person name="Wang S."/>
            <person name="Wang H."/>
            <person name="Wang A."/>
            <person name="Jiang F."/>
            <person name="Liu H."/>
            <person name="Zhao H."/>
            <person name="Xu D."/>
            <person name="Zhang Y."/>
        </authorList>
    </citation>
    <scope>NUCLEOTIDE SEQUENCE [LARGE SCALE GENOMIC DNA]</scope>
    <source>
        <strain evidence="2">cv. Punajuju</strain>
        <tissue evidence="1">Leaves</tissue>
    </source>
</reference>
<dbReference type="EMBL" id="CM042012">
    <property type="protein sequence ID" value="KAI3754016.1"/>
    <property type="molecule type" value="Genomic_DNA"/>
</dbReference>
<keyword evidence="2" id="KW-1185">Reference proteome</keyword>
<organism evidence="1 2">
    <name type="scientific">Cichorium intybus</name>
    <name type="common">Chicory</name>
    <dbReference type="NCBI Taxonomy" id="13427"/>
    <lineage>
        <taxon>Eukaryota</taxon>
        <taxon>Viridiplantae</taxon>
        <taxon>Streptophyta</taxon>
        <taxon>Embryophyta</taxon>
        <taxon>Tracheophyta</taxon>
        <taxon>Spermatophyta</taxon>
        <taxon>Magnoliopsida</taxon>
        <taxon>eudicotyledons</taxon>
        <taxon>Gunneridae</taxon>
        <taxon>Pentapetalae</taxon>
        <taxon>asterids</taxon>
        <taxon>campanulids</taxon>
        <taxon>Asterales</taxon>
        <taxon>Asteraceae</taxon>
        <taxon>Cichorioideae</taxon>
        <taxon>Cichorieae</taxon>
        <taxon>Cichoriinae</taxon>
        <taxon>Cichorium</taxon>
    </lineage>
</organism>